<dbReference type="GO" id="GO:0043138">
    <property type="term" value="F:3'-5' DNA helicase activity"/>
    <property type="evidence" value="ECO:0007669"/>
    <property type="project" value="UniProtKB-EC"/>
</dbReference>
<keyword evidence="1 9" id="KW-0547">Nucleotide-binding</keyword>
<dbReference type="InterPro" id="IPR014017">
    <property type="entry name" value="DNA_helicase_UvrD-like_C"/>
</dbReference>
<proteinExistence type="predicted"/>
<feature type="region of interest" description="Disordered" evidence="10">
    <location>
        <begin position="41"/>
        <end position="113"/>
    </location>
</feature>
<sequence>MKITVWDGDKKKFKGKLRTRTEASATYAKWEGESYLVRNNNEIWLTGSPPNSPNEQSQNNNPDDTPPSSSAQPAPEYSPPTEPPADDFFAGLSPTDGTDVDTPAPLPSEGINWDPSQEAVIQASQDAKLLVSAGPGTGKTAVACKRVAHLIEKHGCNPNRIWLISFTRTAVAEIRARIASHLTSKYDAYSVRIATLDSFAWKINSGFDEEACLDGSFENNIDATIDLVRRDEDVFYHLSKADHLIVDEAQDFIGNRATLVLEIINKLQENAGVTVFADEAQAIYGFSIGDSEADSPDASRTLPQRIRVQNRFEETELTTIHRTSSLGLKSIFQGTRHEVLEESSHTLSKYHNICDQIRNKADFMDDDEFDPLRLPQEDSCFALFRSKKEVLKASSTMKASPHRIRMGNISAGIVPWIGALLSGIDQSHLKSRDFKTLWVEREIEPIAQGADPDSAWKSLKKLGGGIKKPKVDLAKLRKNLANQNLPPELVLPELGMNGPILGTIHAAKGREAEHVYLCLPPNVGGRQADYDEETRVMFVGATRAKSCLHVYKGFKTSFGNRAGEERVWEKAWGQGQGPVARVQIGCPSDIETSAHPLFASVPCAPHPI</sequence>
<dbReference type="OrthoDB" id="5298826at2"/>
<dbReference type="AlphaFoldDB" id="A0A2C8F4N4"/>
<dbReference type="EC" id="5.6.2.4" evidence="7"/>
<dbReference type="PROSITE" id="PS51198">
    <property type="entry name" value="UVRD_HELICASE_ATP_BIND"/>
    <property type="match status" value="1"/>
</dbReference>
<evidence type="ECO:0000259" key="11">
    <source>
        <dbReference type="PROSITE" id="PS51198"/>
    </source>
</evidence>
<dbReference type="CDD" id="cd17932">
    <property type="entry name" value="DEXQc_UvrD"/>
    <property type="match status" value="1"/>
</dbReference>
<dbReference type="InterPro" id="IPR014016">
    <property type="entry name" value="UvrD-like_ATP-bd"/>
</dbReference>
<dbReference type="SUPFAM" id="SSF52540">
    <property type="entry name" value="P-loop containing nucleoside triphosphate hydrolases"/>
    <property type="match status" value="1"/>
</dbReference>
<dbReference type="Pfam" id="PF13361">
    <property type="entry name" value="UvrD_C"/>
    <property type="match status" value="1"/>
</dbReference>
<dbReference type="PANTHER" id="PTHR11070">
    <property type="entry name" value="UVRD / RECB / PCRA DNA HELICASE FAMILY MEMBER"/>
    <property type="match status" value="1"/>
</dbReference>
<dbReference type="GO" id="GO:0003677">
    <property type="term" value="F:DNA binding"/>
    <property type="evidence" value="ECO:0007669"/>
    <property type="project" value="InterPro"/>
</dbReference>
<evidence type="ECO:0000256" key="5">
    <source>
        <dbReference type="ARBA" id="ARBA00023235"/>
    </source>
</evidence>
<dbReference type="Proteomes" id="UP000219215">
    <property type="component" value="Chromosome DPRO"/>
</dbReference>
<keyword evidence="3 9" id="KW-0347">Helicase</keyword>
<feature type="compositionally biased region" description="Low complexity" evidence="10">
    <location>
        <begin position="53"/>
        <end position="62"/>
    </location>
</feature>
<keyword evidence="2 9" id="KW-0378">Hydrolase</keyword>
<dbReference type="RefSeq" id="WP_097010298.1">
    <property type="nucleotide sequence ID" value="NZ_LT907975.1"/>
</dbReference>
<organism evidence="12 13">
    <name type="scientific">Pseudodesulfovibrio profundus</name>
    <dbReference type="NCBI Taxonomy" id="57320"/>
    <lineage>
        <taxon>Bacteria</taxon>
        <taxon>Pseudomonadati</taxon>
        <taxon>Thermodesulfobacteriota</taxon>
        <taxon>Desulfovibrionia</taxon>
        <taxon>Desulfovibrionales</taxon>
        <taxon>Desulfovibrionaceae</taxon>
    </lineage>
</organism>
<dbReference type="GO" id="GO:0005829">
    <property type="term" value="C:cytosol"/>
    <property type="evidence" value="ECO:0007669"/>
    <property type="project" value="TreeGrafter"/>
</dbReference>
<evidence type="ECO:0000256" key="9">
    <source>
        <dbReference type="PROSITE-ProRule" id="PRU00560"/>
    </source>
</evidence>
<evidence type="ECO:0000313" key="13">
    <source>
        <dbReference type="Proteomes" id="UP000219215"/>
    </source>
</evidence>
<protein>
    <recommendedName>
        <fullName evidence="7">DNA 3'-5' helicase</fullName>
        <ecNumber evidence="7">5.6.2.4</ecNumber>
    </recommendedName>
</protein>
<dbReference type="GO" id="GO:0005524">
    <property type="term" value="F:ATP binding"/>
    <property type="evidence" value="ECO:0007669"/>
    <property type="project" value="UniProtKB-UniRule"/>
</dbReference>
<accession>A0A2C8F4N4</accession>
<comment type="catalytic activity">
    <reaction evidence="8">
        <text>ATP + H2O = ADP + phosphate + H(+)</text>
        <dbReference type="Rhea" id="RHEA:13065"/>
        <dbReference type="ChEBI" id="CHEBI:15377"/>
        <dbReference type="ChEBI" id="CHEBI:15378"/>
        <dbReference type="ChEBI" id="CHEBI:30616"/>
        <dbReference type="ChEBI" id="CHEBI:43474"/>
        <dbReference type="ChEBI" id="CHEBI:456216"/>
        <dbReference type="EC" id="5.6.2.4"/>
    </reaction>
</comment>
<reference evidence="13" key="1">
    <citation type="submission" date="2017-09" db="EMBL/GenBank/DDBJ databases">
        <authorList>
            <person name="Regsiter A."/>
            <person name="William W."/>
        </authorList>
    </citation>
    <scope>NUCLEOTIDE SEQUENCE [LARGE SCALE GENOMIC DNA]</scope>
    <source>
        <strain evidence="13">500-1</strain>
    </source>
</reference>
<feature type="domain" description="UvrD-like helicase ATP-binding" evidence="11">
    <location>
        <begin position="112"/>
        <end position="483"/>
    </location>
</feature>
<evidence type="ECO:0000256" key="4">
    <source>
        <dbReference type="ARBA" id="ARBA00022840"/>
    </source>
</evidence>
<dbReference type="Pfam" id="PF00580">
    <property type="entry name" value="UvrD-helicase"/>
    <property type="match status" value="1"/>
</dbReference>
<feature type="binding site" evidence="9">
    <location>
        <begin position="133"/>
        <end position="140"/>
    </location>
    <ligand>
        <name>ATP</name>
        <dbReference type="ChEBI" id="CHEBI:30616"/>
    </ligand>
</feature>
<dbReference type="PANTHER" id="PTHR11070:SF45">
    <property type="entry name" value="DNA 3'-5' HELICASE"/>
    <property type="match status" value="1"/>
</dbReference>
<dbReference type="EMBL" id="LT907975">
    <property type="protein sequence ID" value="SOB56968.1"/>
    <property type="molecule type" value="Genomic_DNA"/>
</dbReference>
<evidence type="ECO:0000256" key="2">
    <source>
        <dbReference type="ARBA" id="ARBA00022801"/>
    </source>
</evidence>
<evidence type="ECO:0000256" key="3">
    <source>
        <dbReference type="ARBA" id="ARBA00022806"/>
    </source>
</evidence>
<dbReference type="Gene3D" id="3.40.50.300">
    <property type="entry name" value="P-loop containing nucleotide triphosphate hydrolases"/>
    <property type="match status" value="2"/>
</dbReference>
<keyword evidence="5" id="KW-0413">Isomerase</keyword>
<gene>
    <name evidence="12" type="ORF">DPRO_0091</name>
</gene>
<dbReference type="InterPro" id="IPR000212">
    <property type="entry name" value="DNA_helicase_UvrD/REP"/>
</dbReference>
<dbReference type="InterPro" id="IPR027417">
    <property type="entry name" value="P-loop_NTPase"/>
</dbReference>
<evidence type="ECO:0000256" key="8">
    <source>
        <dbReference type="ARBA" id="ARBA00048988"/>
    </source>
</evidence>
<keyword evidence="13" id="KW-1185">Reference proteome</keyword>
<dbReference type="GO" id="GO:0016887">
    <property type="term" value="F:ATP hydrolysis activity"/>
    <property type="evidence" value="ECO:0007669"/>
    <property type="project" value="RHEA"/>
</dbReference>
<dbReference type="KEGG" id="pprf:DPRO_0091"/>
<keyword evidence="4 9" id="KW-0067">ATP-binding</keyword>
<comment type="catalytic activity">
    <reaction evidence="6">
        <text>Couples ATP hydrolysis with the unwinding of duplex DNA by translocating in the 3'-5' direction.</text>
        <dbReference type="EC" id="5.6.2.4"/>
    </reaction>
</comment>
<evidence type="ECO:0000313" key="12">
    <source>
        <dbReference type="EMBL" id="SOB56968.1"/>
    </source>
</evidence>
<evidence type="ECO:0000256" key="1">
    <source>
        <dbReference type="ARBA" id="ARBA00022741"/>
    </source>
</evidence>
<evidence type="ECO:0000256" key="6">
    <source>
        <dbReference type="ARBA" id="ARBA00034617"/>
    </source>
</evidence>
<evidence type="ECO:0000256" key="10">
    <source>
        <dbReference type="SAM" id="MobiDB-lite"/>
    </source>
</evidence>
<evidence type="ECO:0000256" key="7">
    <source>
        <dbReference type="ARBA" id="ARBA00034808"/>
    </source>
</evidence>
<name>A0A2C8F4N4_9BACT</name>
<dbReference type="GO" id="GO:0000725">
    <property type="term" value="P:recombinational repair"/>
    <property type="evidence" value="ECO:0007669"/>
    <property type="project" value="TreeGrafter"/>
</dbReference>